<evidence type="ECO:0000256" key="2">
    <source>
        <dbReference type="ARBA" id="ARBA00023043"/>
    </source>
</evidence>
<reference evidence="6" key="1">
    <citation type="journal article" date="2021" name="Genome Biol. Evol.">
        <title>A High-Quality Reference Genome for a Parasitic Bivalve with Doubly Uniparental Inheritance (Bivalvia: Unionida).</title>
        <authorList>
            <person name="Smith C.H."/>
        </authorList>
    </citation>
    <scope>NUCLEOTIDE SEQUENCE</scope>
    <source>
        <strain evidence="6">CHS0354</strain>
    </source>
</reference>
<name>A0AAE0VQF4_9BIVA</name>
<dbReference type="PANTHER" id="PTHR24198">
    <property type="entry name" value="ANKYRIN REPEAT AND PROTEIN KINASE DOMAIN-CONTAINING PROTEIN"/>
    <property type="match status" value="1"/>
</dbReference>
<protein>
    <recommendedName>
        <fullName evidence="8">DZIP3-like HEPN domain-containing protein</fullName>
    </recommendedName>
</protein>
<dbReference type="GO" id="GO:0005737">
    <property type="term" value="C:cytoplasm"/>
    <property type="evidence" value="ECO:0007669"/>
    <property type="project" value="TreeGrafter"/>
</dbReference>
<dbReference type="EMBL" id="JAEAOA010001047">
    <property type="protein sequence ID" value="KAK3586424.1"/>
    <property type="molecule type" value="Genomic_DNA"/>
</dbReference>
<feature type="repeat" description="ANK" evidence="3">
    <location>
        <begin position="843"/>
        <end position="875"/>
    </location>
</feature>
<organism evidence="6 7">
    <name type="scientific">Potamilus streckersoni</name>
    <dbReference type="NCBI Taxonomy" id="2493646"/>
    <lineage>
        <taxon>Eukaryota</taxon>
        <taxon>Metazoa</taxon>
        <taxon>Spiralia</taxon>
        <taxon>Lophotrochozoa</taxon>
        <taxon>Mollusca</taxon>
        <taxon>Bivalvia</taxon>
        <taxon>Autobranchia</taxon>
        <taxon>Heteroconchia</taxon>
        <taxon>Palaeoheterodonta</taxon>
        <taxon>Unionida</taxon>
        <taxon>Unionoidea</taxon>
        <taxon>Unionidae</taxon>
        <taxon>Ambleminae</taxon>
        <taxon>Lampsilini</taxon>
        <taxon>Potamilus</taxon>
    </lineage>
</organism>
<evidence type="ECO:0000256" key="1">
    <source>
        <dbReference type="ARBA" id="ARBA00022737"/>
    </source>
</evidence>
<dbReference type="AlphaFoldDB" id="A0AAE0VQF4"/>
<evidence type="ECO:0000313" key="7">
    <source>
        <dbReference type="Proteomes" id="UP001195483"/>
    </source>
</evidence>
<dbReference type="SUPFAM" id="SSF52540">
    <property type="entry name" value="P-loop containing nucleoside triphosphate hydrolases"/>
    <property type="match status" value="1"/>
</dbReference>
<dbReference type="InterPro" id="IPR036770">
    <property type="entry name" value="Ankyrin_rpt-contain_sf"/>
</dbReference>
<dbReference type="SMART" id="SM00248">
    <property type="entry name" value="ANK"/>
    <property type="match status" value="10"/>
</dbReference>
<evidence type="ECO:0000256" key="3">
    <source>
        <dbReference type="PROSITE-ProRule" id="PRU00023"/>
    </source>
</evidence>
<evidence type="ECO:0000259" key="5">
    <source>
        <dbReference type="Pfam" id="PF20720"/>
    </source>
</evidence>
<dbReference type="Proteomes" id="UP001195483">
    <property type="component" value="Unassembled WGS sequence"/>
</dbReference>
<evidence type="ECO:0000259" key="4">
    <source>
        <dbReference type="Pfam" id="PF18738"/>
    </source>
</evidence>
<dbReference type="Pfam" id="PF18738">
    <property type="entry name" value="HEPN_DZIP3"/>
    <property type="match status" value="1"/>
</dbReference>
<keyword evidence="7" id="KW-1185">Reference proteome</keyword>
<feature type="domain" description="DZIP3-like HEPN" evidence="4">
    <location>
        <begin position="55"/>
        <end position="188"/>
    </location>
</feature>
<dbReference type="InterPro" id="IPR027417">
    <property type="entry name" value="P-loop_NTPase"/>
</dbReference>
<dbReference type="PROSITE" id="PS50088">
    <property type="entry name" value="ANK_REPEAT"/>
    <property type="match status" value="6"/>
</dbReference>
<gene>
    <name evidence="6" type="ORF">CHS0354_017067</name>
</gene>
<dbReference type="PROSITE" id="PS50297">
    <property type="entry name" value="ANK_REP_REGION"/>
    <property type="match status" value="6"/>
</dbReference>
<dbReference type="Pfam" id="PF12796">
    <property type="entry name" value="Ank_2"/>
    <property type="match status" value="3"/>
</dbReference>
<accession>A0AAE0VQF4</accession>
<sequence>MASSKILSPSAEKVNFSRIIALLIDGGKLALRCQFDQHFPPTCLDKDLCQGKIRKTLGDMKRKGTINDIQWHRLYPPTTGPPVSSEIFDISLLTCLLRNICGLNPPKTGWDNTPSPGDKSPEADIVRIRLLRNEIQHIPAASLSDQDFQTKWDEIEQVLTRLGSGIPHITASINKLKYDTWDPVKEKEHQDILQVWKNSDKMLRDRIGDIDQRTFTLEADYKDLSHHVTQQIHKQDTVIRRVESEVIHLRMEKEMQHNEITSRLEIQASQIQAVERKVTDVTRRYNMDPVLKNMHTKTIIWLSDIKQHTMKNFTKTQAFHQAVDILRNKGVLILSGGPGEGKTTTAANILLHTSTPEKCLVVRSPDEFKHVDPLSFDVIFIDNMFGEINVNIEWVNKWLPYLEDMMALVREKKTSFIIALREHIFENCKIKLQRTELFKPEFCHRLSSVDLSDAEKAMILERYLLDRNRLWTKDFINDCVQNHSGLLGFPACAELFAANDYLYSVEGPKFFNKPLNFLKKCLETLYGDREEEFLPFALLWIMHNRNKKLTKDWLSSGSSRCILESLDIHGVNSRSLEKSYSDHSVYGGFIRYSKVDGSYEFGHPAVKDMVGMMVMRMYPRIALQECNFEFIMEYLCVSERASDEVKYTVEPWLHSCLADRFIDHAVESFAKHRHSFADTLFRWLGHEILEDTLFIATFVERVKERGKIDEIFGFSKSFFLQFIYGQRQRFEHISIFSCALSNLFYEHSDIENVVNVQFAEQIIRLGILDEVSNKEFIASQKTIALLFGLRSRKMSFVQKIIESGAVADSNCLCMAVYHSYFDIVRNFIEEMKVDINGKAEMVNGSTALCIAAKTGNRDMIIYLIKHGASINVIDMYNVSPLGRTLMNWHEDVAEILIDHGADIFLKMSRLQKTPLHLSAERGLSNVVKVLLKKGASTAKRDRRGHTPLHYAAMNGHSCVVNILLQHDISQVNKRAFSNTKKSKKGSGIRGVTALHYAARQGYVDVADIVIQAGGEVDIKDSFGQTPLYVASNFGHLDIVRLLVSKGANVNITENHGFTPSHVAVYRQRSDVVKFLAERATIDALDKYGKTPLHIACQKGYTDLVKLLLAHNSNWRLSTYTDNTVLHYACRYGHAEIAKEFASRDKEMLCVKNSKTTRNPKVPFIEALIYSKTEVITMLKSMKLPDPSDLYNEELNIFFELFQ</sequence>
<feature type="repeat" description="ANK" evidence="3">
    <location>
        <begin position="1022"/>
        <end position="1054"/>
    </location>
</feature>
<keyword evidence="2 3" id="KW-0040">ANK repeat</keyword>
<feature type="repeat" description="ANK" evidence="3">
    <location>
        <begin position="943"/>
        <end position="966"/>
    </location>
</feature>
<proteinExistence type="predicted"/>
<dbReference type="SUPFAM" id="SSF48403">
    <property type="entry name" value="Ankyrin repeat"/>
    <property type="match status" value="1"/>
</dbReference>
<dbReference type="InterPro" id="IPR049050">
    <property type="entry name" value="nSTAND3"/>
</dbReference>
<dbReference type="Pfam" id="PF20720">
    <property type="entry name" value="nSTAND3"/>
    <property type="match status" value="1"/>
</dbReference>
<reference evidence="6" key="3">
    <citation type="submission" date="2023-05" db="EMBL/GenBank/DDBJ databases">
        <authorList>
            <person name="Smith C.H."/>
        </authorList>
    </citation>
    <scope>NUCLEOTIDE SEQUENCE</scope>
    <source>
        <strain evidence="6">CHS0354</strain>
        <tissue evidence="6">Mantle</tissue>
    </source>
</reference>
<comment type="caution">
    <text evidence="6">The sequence shown here is derived from an EMBL/GenBank/DDBJ whole genome shotgun (WGS) entry which is preliminary data.</text>
</comment>
<dbReference type="Gene3D" id="1.25.40.20">
    <property type="entry name" value="Ankyrin repeat-containing domain"/>
    <property type="match status" value="3"/>
</dbReference>
<feature type="domain" description="Novel STAND NTPase 3" evidence="5">
    <location>
        <begin position="313"/>
        <end position="464"/>
    </location>
</feature>
<dbReference type="PRINTS" id="PR01415">
    <property type="entry name" value="ANKYRIN"/>
</dbReference>
<evidence type="ECO:0008006" key="8">
    <source>
        <dbReference type="Google" id="ProtNLM"/>
    </source>
</evidence>
<reference evidence="6" key="2">
    <citation type="journal article" date="2021" name="Genome Biol. Evol.">
        <title>Developing a high-quality reference genome for a parasitic bivalve with doubly uniparental inheritance (Bivalvia: Unionida).</title>
        <authorList>
            <person name="Smith C.H."/>
        </authorList>
    </citation>
    <scope>NUCLEOTIDE SEQUENCE</scope>
    <source>
        <strain evidence="6">CHS0354</strain>
        <tissue evidence="6">Mantle</tissue>
    </source>
</reference>
<dbReference type="Gene3D" id="3.40.50.300">
    <property type="entry name" value="P-loop containing nucleotide triphosphate hydrolases"/>
    <property type="match status" value="1"/>
</dbReference>
<feature type="repeat" description="ANK" evidence="3">
    <location>
        <begin position="910"/>
        <end position="942"/>
    </location>
</feature>
<feature type="repeat" description="ANK" evidence="3">
    <location>
        <begin position="1087"/>
        <end position="1119"/>
    </location>
</feature>
<dbReference type="Pfam" id="PF13637">
    <property type="entry name" value="Ank_4"/>
    <property type="match status" value="1"/>
</dbReference>
<dbReference type="InterPro" id="IPR041249">
    <property type="entry name" value="HEPN_DZIP3"/>
</dbReference>
<feature type="repeat" description="ANK" evidence="3">
    <location>
        <begin position="989"/>
        <end position="1021"/>
    </location>
</feature>
<evidence type="ECO:0000313" key="6">
    <source>
        <dbReference type="EMBL" id="KAK3586424.1"/>
    </source>
</evidence>
<dbReference type="PANTHER" id="PTHR24198:SF165">
    <property type="entry name" value="ANKYRIN REPEAT-CONTAINING PROTEIN-RELATED"/>
    <property type="match status" value="1"/>
</dbReference>
<dbReference type="InterPro" id="IPR002110">
    <property type="entry name" value="Ankyrin_rpt"/>
</dbReference>
<keyword evidence="1" id="KW-0677">Repeat</keyword>